<proteinExistence type="inferred from homology"/>
<sequence>MTSLHIHTALLRHPQLSVALDKQVLLKMENTQPAGSFKLRGIGLLCQRAVAGGASHLVCPSGGNAGFAAAFAGAALNIKTTIVVPETTAAQVCQRIRDIGAEVIVHGGVWDEANQRALQLCEQPGSVYIPPFDHPDIWDGNATMIDEAVLQAKQLGVEFDVVICSVGGGGLMSGVLSGLHRNGLSHIPLLAAETEGAASLNAAVRAGELVSLPAITSIATTLGAKRVAAECFAWTQRHEVHSVVVSDAQAIAATLAFADEMRTLVEPACGAALAVAYQKLPVLAAYERPLIVVCGGIGVSLAALAGWKERFGL</sequence>
<dbReference type="InterPro" id="IPR050147">
    <property type="entry name" value="Ser/Thr_Dehydratase"/>
</dbReference>
<keyword evidence="9" id="KW-1185">Reference proteome</keyword>
<dbReference type="KEGG" id="care:LT85_4864"/>
<comment type="catalytic activity">
    <reaction evidence="6">
        <text>L-serine = pyruvate + NH4(+)</text>
        <dbReference type="Rhea" id="RHEA:19169"/>
        <dbReference type="ChEBI" id="CHEBI:15361"/>
        <dbReference type="ChEBI" id="CHEBI:28938"/>
        <dbReference type="ChEBI" id="CHEBI:33384"/>
        <dbReference type="EC" id="4.3.1.17"/>
    </reaction>
</comment>
<protein>
    <recommendedName>
        <fullName evidence="3">L-serine ammonia-lyase</fullName>
        <ecNumber evidence="3">4.3.1.17</ecNumber>
    </recommendedName>
</protein>
<evidence type="ECO:0000256" key="4">
    <source>
        <dbReference type="ARBA" id="ARBA00022898"/>
    </source>
</evidence>
<dbReference type="GO" id="GO:0009097">
    <property type="term" value="P:isoleucine biosynthetic process"/>
    <property type="evidence" value="ECO:0007669"/>
    <property type="project" value="TreeGrafter"/>
</dbReference>
<name>A0A0A1FM26_9BURK</name>
<dbReference type="RefSeq" id="WP_038494140.1">
    <property type="nucleotide sequence ID" value="NZ_CP009962.1"/>
</dbReference>
<dbReference type="InterPro" id="IPR036052">
    <property type="entry name" value="TrpB-like_PALP_sf"/>
</dbReference>
<evidence type="ECO:0000259" key="7">
    <source>
        <dbReference type="Pfam" id="PF00291"/>
    </source>
</evidence>
<dbReference type="Gene3D" id="3.40.50.1100">
    <property type="match status" value="2"/>
</dbReference>
<dbReference type="Proteomes" id="UP000030302">
    <property type="component" value="Chromosome"/>
</dbReference>
<evidence type="ECO:0000256" key="3">
    <source>
        <dbReference type="ARBA" id="ARBA00012093"/>
    </source>
</evidence>
<reference evidence="9" key="1">
    <citation type="journal article" date="2014" name="Soil Biol. Biochem.">
        <title>Structure and function of bacterial communities in ageing soils: Insights from the Mendocino ecological staircase.</title>
        <authorList>
            <person name="Uroz S."/>
            <person name="Tech J.J."/>
            <person name="Sawaya N.A."/>
            <person name="Frey-Klett P."/>
            <person name="Leveau J.H.J."/>
        </authorList>
    </citation>
    <scope>NUCLEOTIDE SEQUENCE [LARGE SCALE GENOMIC DNA]</scope>
    <source>
        <strain evidence="9">Cal35</strain>
    </source>
</reference>
<dbReference type="EC" id="4.3.1.17" evidence="3"/>
<dbReference type="Pfam" id="PF00291">
    <property type="entry name" value="PALP"/>
    <property type="match status" value="1"/>
</dbReference>
<evidence type="ECO:0000313" key="9">
    <source>
        <dbReference type="Proteomes" id="UP000030302"/>
    </source>
</evidence>
<dbReference type="SUPFAM" id="SSF53686">
    <property type="entry name" value="Tryptophan synthase beta subunit-like PLP-dependent enzymes"/>
    <property type="match status" value="1"/>
</dbReference>
<keyword evidence="4" id="KW-0663">Pyridoxal phosphate</keyword>
<dbReference type="GO" id="GO:0004794">
    <property type="term" value="F:threonine deaminase activity"/>
    <property type="evidence" value="ECO:0007669"/>
    <property type="project" value="TreeGrafter"/>
</dbReference>
<evidence type="ECO:0000313" key="8">
    <source>
        <dbReference type="EMBL" id="AIY44022.1"/>
    </source>
</evidence>
<evidence type="ECO:0000256" key="5">
    <source>
        <dbReference type="ARBA" id="ARBA00023239"/>
    </source>
</evidence>
<gene>
    <name evidence="8" type="ORF">LT85_4864</name>
</gene>
<dbReference type="AlphaFoldDB" id="A0A0A1FM26"/>
<dbReference type="OrthoDB" id="9811476at2"/>
<dbReference type="STRING" id="279058.LT85_4864"/>
<feature type="domain" description="Tryptophan synthase beta chain-like PALP" evidence="7">
    <location>
        <begin position="5"/>
        <end position="295"/>
    </location>
</feature>
<evidence type="ECO:0000256" key="6">
    <source>
        <dbReference type="ARBA" id="ARBA00049406"/>
    </source>
</evidence>
<dbReference type="PANTHER" id="PTHR48078:SF2">
    <property type="entry name" value="CATABOLIC L-SERINE_THREONINE DEHYDRATASE"/>
    <property type="match status" value="1"/>
</dbReference>
<dbReference type="HOGENOM" id="CLU_021152_3_0_4"/>
<keyword evidence="5 8" id="KW-0456">Lyase</keyword>
<dbReference type="GO" id="GO:0003941">
    <property type="term" value="F:L-serine ammonia-lyase activity"/>
    <property type="evidence" value="ECO:0007669"/>
    <property type="project" value="UniProtKB-EC"/>
</dbReference>
<comment type="similarity">
    <text evidence="2">Belongs to the serine/threonine dehydratase family.</text>
</comment>
<accession>A0A0A1FM26</accession>
<evidence type="ECO:0000256" key="1">
    <source>
        <dbReference type="ARBA" id="ARBA00001933"/>
    </source>
</evidence>
<dbReference type="GO" id="GO:0006567">
    <property type="term" value="P:L-threonine catabolic process"/>
    <property type="evidence" value="ECO:0007669"/>
    <property type="project" value="TreeGrafter"/>
</dbReference>
<comment type="cofactor">
    <cofactor evidence="1">
        <name>pyridoxal 5'-phosphate</name>
        <dbReference type="ChEBI" id="CHEBI:597326"/>
    </cofactor>
</comment>
<dbReference type="EMBL" id="CP009962">
    <property type="protein sequence ID" value="AIY44022.1"/>
    <property type="molecule type" value="Genomic_DNA"/>
</dbReference>
<dbReference type="InterPro" id="IPR001926">
    <property type="entry name" value="TrpB-like_PALP"/>
</dbReference>
<organism evidence="8 9">
    <name type="scientific">Collimonas arenae</name>
    <dbReference type="NCBI Taxonomy" id="279058"/>
    <lineage>
        <taxon>Bacteria</taxon>
        <taxon>Pseudomonadati</taxon>
        <taxon>Pseudomonadota</taxon>
        <taxon>Betaproteobacteria</taxon>
        <taxon>Burkholderiales</taxon>
        <taxon>Oxalobacteraceae</taxon>
        <taxon>Collimonas</taxon>
    </lineage>
</organism>
<dbReference type="GO" id="GO:0006565">
    <property type="term" value="P:L-serine catabolic process"/>
    <property type="evidence" value="ECO:0007669"/>
    <property type="project" value="TreeGrafter"/>
</dbReference>
<dbReference type="PANTHER" id="PTHR48078">
    <property type="entry name" value="THREONINE DEHYDRATASE, MITOCHONDRIAL-RELATED"/>
    <property type="match status" value="1"/>
</dbReference>
<evidence type="ECO:0000256" key="2">
    <source>
        <dbReference type="ARBA" id="ARBA00010869"/>
    </source>
</evidence>